<sequence>MRFETIFLLALGGVASATRSAVVEGTTIYADGTTIWAENITPAPSVPQATRTADIDGTTIYYDGTTLWTLAVVTATVH</sequence>
<dbReference type="OrthoDB" id="4450195at2759"/>
<dbReference type="RefSeq" id="XP_024672165.1">
    <property type="nucleotide sequence ID" value="XM_024812559.1"/>
</dbReference>
<organism evidence="2 3">
    <name type="scientific">Aspergillus candidus</name>
    <dbReference type="NCBI Taxonomy" id="41067"/>
    <lineage>
        <taxon>Eukaryota</taxon>
        <taxon>Fungi</taxon>
        <taxon>Dikarya</taxon>
        <taxon>Ascomycota</taxon>
        <taxon>Pezizomycotina</taxon>
        <taxon>Eurotiomycetes</taxon>
        <taxon>Eurotiomycetidae</taxon>
        <taxon>Eurotiales</taxon>
        <taxon>Aspergillaceae</taxon>
        <taxon>Aspergillus</taxon>
        <taxon>Aspergillus subgen. Circumdati</taxon>
    </lineage>
</organism>
<dbReference type="AlphaFoldDB" id="A0A2I2FBZ8"/>
<evidence type="ECO:0000256" key="1">
    <source>
        <dbReference type="SAM" id="SignalP"/>
    </source>
</evidence>
<name>A0A2I2FBZ8_ASPCN</name>
<accession>A0A2I2FBZ8</accession>
<feature type="signal peptide" evidence="1">
    <location>
        <begin position="1"/>
        <end position="17"/>
    </location>
</feature>
<keyword evidence="1" id="KW-0732">Signal</keyword>
<proteinExistence type="predicted"/>
<reference evidence="2 3" key="1">
    <citation type="submission" date="2017-12" db="EMBL/GenBank/DDBJ databases">
        <authorList>
            <consortium name="DOE Joint Genome Institute"/>
            <person name="Haridas S."/>
            <person name="Kjaerbolling I."/>
            <person name="Vesth T.C."/>
            <person name="Frisvad J.C."/>
            <person name="Nybo J.L."/>
            <person name="Theobald S."/>
            <person name="Kuo A."/>
            <person name="Bowyer P."/>
            <person name="Matsuda Y."/>
            <person name="Mondo S."/>
            <person name="Lyhne E.K."/>
            <person name="Kogle M.E."/>
            <person name="Clum A."/>
            <person name="Lipzen A."/>
            <person name="Salamov A."/>
            <person name="Ngan C.Y."/>
            <person name="Daum C."/>
            <person name="Chiniquy J."/>
            <person name="Barry K."/>
            <person name="LaButti K."/>
            <person name="Simmons B.A."/>
            <person name="Magnuson J.K."/>
            <person name="Mortensen U.H."/>
            <person name="Larsen T.O."/>
            <person name="Grigoriev I.V."/>
            <person name="Baker S.E."/>
            <person name="Andersen M.R."/>
            <person name="Nordberg H.P."/>
            <person name="Cantor M.N."/>
            <person name="Hua S.X."/>
        </authorList>
    </citation>
    <scope>NUCLEOTIDE SEQUENCE [LARGE SCALE GENOMIC DNA]</scope>
    <source>
        <strain evidence="2 3">CBS 102.13</strain>
    </source>
</reference>
<dbReference type="GeneID" id="36519719"/>
<evidence type="ECO:0000313" key="3">
    <source>
        <dbReference type="Proteomes" id="UP000234585"/>
    </source>
</evidence>
<keyword evidence="3" id="KW-1185">Reference proteome</keyword>
<dbReference type="EMBL" id="KZ559137">
    <property type="protein sequence ID" value="PLB38153.1"/>
    <property type="molecule type" value="Genomic_DNA"/>
</dbReference>
<gene>
    <name evidence="2" type="ORF">BDW47DRAFT_105404</name>
</gene>
<evidence type="ECO:0000313" key="2">
    <source>
        <dbReference type="EMBL" id="PLB38153.1"/>
    </source>
</evidence>
<protein>
    <submittedName>
        <fullName evidence="2">Uncharacterized protein</fullName>
    </submittedName>
</protein>
<dbReference type="Proteomes" id="UP000234585">
    <property type="component" value="Unassembled WGS sequence"/>
</dbReference>
<feature type="chain" id="PRO_5014179685" evidence="1">
    <location>
        <begin position="18"/>
        <end position="78"/>
    </location>
</feature>